<dbReference type="GO" id="GO:0008270">
    <property type="term" value="F:zinc ion binding"/>
    <property type="evidence" value="ECO:0007669"/>
    <property type="project" value="UniProtKB-KW"/>
</dbReference>
<keyword evidence="2" id="KW-0863">Zinc-finger</keyword>
<feature type="region of interest" description="Disordered" evidence="4">
    <location>
        <begin position="1048"/>
        <end position="1083"/>
    </location>
</feature>
<evidence type="ECO:0000259" key="6">
    <source>
        <dbReference type="PROSITE" id="PS51292"/>
    </source>
</evidence>
<feature type="compositionally biased region" description="Low complexity" evidence="4">
    <location>
        <begin position="904"/>
        <end position="918"/>
    </location>
</feature>
<feature type="compositionally biased region" description="Low complexity" evidence="4">
    <location>
        <begin position="157"/>
        <end position="182"/>
    </location>
</feature>
<feature type="compositionally biased region" description="Low complexity" evidence="4">
    <location>
        <begin position="532"/>
        <end position="560"/>
    </location>
</feature>
<keyword evidence="3" id="KW-0862">Zinc</keyword>
<dbReference type="PANTHER" id="PTHR46210">
    <property type="entry name" value="FHA DOMAIN-CONTAINING PROTEIN"/>
    <property type="match status" value="1"/>
</dbReference>
<keyword evidence="8" id="KW-1185">Reference proteome</keyword>
<feature type="compositionally biased region" description="Polar residues" evidence="4">
    <location>
        <begin position="1065"/>
        <end position="1074"/>
    </location>
</feature>
<dbReference type="Proteomes" id="UP000224006">
    <property type="component" value="Chromosome VI"/>
</dbReference>
<feature type="compositionally biased region" description="Low complexity" evidence="4">
    <location>
        <begin position="77"/>
        <end position="130"/>
    </location>
</feature>
<feature type="domain" description="RING-CH-type" evidence="6">
    <location>
        <begin position="302"/>
        <end position="378"/>
    </location>
</feature>
<evidence type="ECO:0000256" key="3">
    <source>
        <dbReference type="ARBA" id="ARBA00022833"/>
    </source>
</evidence>
<evidence type="ECO:0000259" key="5">
    <source>
        <dbReference type="PROSITE" id="PS50006"/>
    </source>
</evidence>
<dbReference type="InterPro" id="IPR011016">
    <property type="entry name" value="Znf_RING-CH"/>
</dbReference>
<comment type="caution">
    <text evidence="7">The sequence shown here is derived from an EMBL/GenBank/DDBJ whole genome shotgun (WGS) entry which is preliminary data.</text>
</comment>
<dbReference type="Pfam" id="PF00498">
    <property type="entry name" value="FHA"/>
    <property type="match status" value="1"/>
</dbReference>
<evidence type="ECO:0000256" key="1">
    <source>
        <dbReference type="ARBA" id="ARBA00022723"/>
    </source>
</evidence>
<dbReference type="STRING" id="94643.A0A2A9M9M4"/>
<dbReference type="GeneID" id="40311558"/>
<dbReference type="InterPro" id="IPR008984">
    <property type="entry name" value="SMAD_FHA_dom_sf"/>
</dbReference>
<evidence type="ECO:0000256" key="2">
    <source>
        <dbReference type="ARBA" id="ARBA00022771"/>
    </source>
</evidence>
<dbReference type="RefSeq" id="XP_029218608.1">
    <property type="nucleotide sequence ID" value="XM_029365025.1"/>
</dbReference>
<evidence type="ECO:0000313" key="7">
    <source>
        <dbReference type="EMBL" id="PFH34599.1"/>
    </source>
</evidence>
<feature type="domain" description="FHA" evidence="5">
    <location>
        <begin position="429"/>
        <end position="478"/>
    </location>
</feature>
<dbReference type="PANTHER" id="PTHR46210:SF1">
    <property type="entry name" value="FHA DOMAIN-CONTAINING PROTEIN"/>
    <property type="match status" value="1"/>
</dbReference>
<feature type="region of interest" description="Disordered" evidence="4">
    <location>
        <begin position="872"/>
        <end position="918"/>
    </location>
</feature>
<dbReference type="PROSITE" id="PS51292">
    <property type="entry name" value="ZF_RING_CH"/>
    <property type="match status" value="1"/>
</dbReference>
<dbReference type="OrthoDB" id="332434at2759"/>
<name>A0A2A9M9M4_BESBE</name>
<dbReference type="InterPro" id="IPR013083">
    <property type="entry name" value="Znf_RING/FYVE/PHD"/>
</dbReference>
<gene>
    <name evidence="7" type="ORF">BESB_066320</name>
</gene>
<feature type="compositionally biased region" description="Polar residues" evidence="4">
    <location>
        <begin position="141"/>
        <end position="156"/>
    </location>
</feature>
<reference evidence="7 8" key="1">
    <citation type="submission" date="2017-09" db="EMBL/GenBank/DDBJ databases">
        <title>Genome sequencing of Besnoitia besnoiti strain Bb-Ger1.</title>
        <authorList>
            <person name="Schares G."/>
            <person name="Venepally P."/>
            <person name="Lorenzi H.A."/>
        </authorList>
    </citation>
    <scope>NUCLEOTIDE SEQUENCE [LARGE SCALE GENOMIC DNA]</scope>
    <source>
        <strain evidence="7 8">Bb-Ger1</strain>
    </source>
</reference>
<dbReference type="SUPFAM" id="SSF57850">
    <property type="entry name" value="RING/U-box"/>
    <property type="match status" value="1"/>
</dbReference>
<dbReference type="CDD" id="cd16495">
    <property type="entry name" value="RING_CH-C4HC3_MARCH"/>
    <property type="match status" value="1"/>
</dbReference>
<dbReference type="CDD" id="cd00060">
    <property type="entry name" value="FHA"/>
    <property type="match status" value="1"/>
</dbReference>
<feature type="region of interest" description="Disordered" evidence="4">
    <location>
        <begin position="701"/>
        <end position="730"/>
    </location>
</feature>
<sequence length="1083" mass="107945">MVLPAPHQASANQLLPMQPALRVECTTWHRDSHDLFDYETRHVNVKQFVVTRSARLFRLDADINCVLESAPIPSPPSLAQSLSSTATPPLASAEGGVAPAGAAAGSPGPQTQAGATGPAASPSNAQAPPGGAVPGAGGVANSPSAQPNTGTAEESQGNNTNPNAAAAAGSAVPGAAQGAGAPATPPPPLVSTDFLLSIKCVKDGKFVVVPADRSLCGSSTTALIPKKLWSIVREHNNNKHILQEGDVIKLGRFKLRVKQLVTKKQSDESVPSGAGDAREGSAPEEENAPELRLEDGEPPVSHAAPEEMQCRICLLEGNQEGDPLISPCECKGSIKFVHVQCLRHWINGRLNLNEQQQRSAFFFKQIHCELCKVPYPTAVKYERDDGEPPKRMQVVSVPRTEPPFIVLENMVGVQQKGVHVISMASKKDLKLGRGHESDVRIPDVSISRYHATIRFVDGHFQLEDHNSKFGTLVSLRKAFPIGDVDVALQVGRSVVKFSLDEAPVNAPAIADVSNEIQRQQPLPSESSFAPEQPSSSVASGSGSAGPAASGAHQGAPSHASLSARLPPPHNVLASLLSGDVRQHHGSAHASHGTSSNFPSSFGDFQLPPHLSSASPGVAAAAAALAAASAVANRGAPLGSRSSVGMGPLPPSGALGANAAPVASSAAAADAAVAAAAAAAAAARFEEAIAAAAAAAAAANQASGGVGGRGAHQGPSPQGAEGSVPAPGAEAPGANCQAVAAAAAAMAAALNGSAGNMSHVSSTGGMETLPDLLFWGFRTREELQQLQQHAQMSSAANNGGVFSRSLSTGAVGSSSTQQVPLHLALAAVLQQQQEAAAAAAAASRAYESFGGVSGNAYSGLASQGSTPAQVQLSGVMTSGSNPSTASALPGSSGDTGGASSGVLHSSTTPRLPPSSSQGPGAFFGAAASPSCAPTTGVPAVAAVPAASASSGGTGQNFSPIVITAAAAAAPLTPGYHAVSSQGVGGAAAPLGNAPLAGATSLGSFTVVQSPSTGTVCSLGAAANAQAAASLCMQQEGLAYPGVEDIASSNGSTTSAAATANRGAPESSAQTGSVWLSGSAGGASL</sequence>
<feature type="region of interest" description="Disordered" evidence="4">
    <location>
        <begin position="516"/>
        <end position="568"/>
    </location>
</feature>
<dbReference type="Gene3D" id="3.30.40.10">
    <property type="entry name" value="Zinc/RING finger domain, C3HC4 (zinc finger)"/>
    <property type="match status" value="1"/>
</dbReference>
<keyword evidence="1" id="KW-0479">Metal-binding</keyword>
<feature type="compositionally biased region" description="Polar residues" evidence="4">
    <location>
        <begin position="516"/>
        <end position="529"/>
    </location>
</feature>
<evidence type="ECO:0000256" key="4">
    <source>
        <dbReference type="SAM" id="MobiDB-lite"/>
    </source>
</evidence>
<feature type="region of interest" description="Disordered" evidence="4">
    <location>
        <begin position="264"/>
        <end position="302"/>
    </location>
</feature>
<dbReference type="PROSITE" id="PS50006">
    <property type="entry name" value="FHA_DOMAIN"/>
    <property type="match status" value="1"/>
</dbReference>
<dbReference type="Pfam" id="PF12906">
    <property type="entry name" value="RINGv"/>
    <property type="match status" value="1"/>
</dbReference>
<dbReference type="KEGG" id="bbes:BESB_066320"/>
<feature type="compositionally biased region" description="Low complexity" evidence="4">
    <location>
        <begin position="1048"/>
        <end position="1062"/>
    </location>
</feature>
<dbReference type="InterPro" id="IPR000253">
    <property type="entry name" value="FHA_dom"/>
</dbReference>
<dbReference type="SMART" id="SM00240">
    <property type="entry name" value="FHA"/>
    <property type="match status" value="1"/>
</dbReference>
<evidence type="ECO:0000313" key="8">
    <source>
        <dbReference type="Proteomes" id="UP000224006"/>
    </source>
</evidence>
<accession>A0A2A9M9M4</accession>
<feature type="compositionally biased region" description="Polar residues" evidence="4">
    <location>
        <begin position="872"/>
        <end position="885"/>
    </location>
</feature>
<organism evidence="7 8">
    <name type="scientific">Besnoitia besnoiti</name>
    <name type="common">Apicomplexan protozoan</name>
    <dbReference type="NCBI Taxonomy" id="94643"/>
    <lineage>
        <taxon>Eukaryota</taxon>
        <taxon>Sar</taxon>
        <taxon>Alveolata</taxon>
        <taxon>Apicomplexa</taxon>
        <taxon>Conoidasida</taxon>
        <taxon>Coccidia</taxon>
        <taxon>Eucoccidiorida</taxon>
        <taxon>Eimeriorina</taxon>
        <taxon>Sarcocystidae</taxon>
        <taxon>Besnoitia</taxon>
    </lineage>
</organism>
<protein>
    <submittedName>
        <fullName evidence="7">FHA domain-containing protein</fullName>
    </submittedName>
</protein>
<dbReference type="Gene3D" id="2.60.200.20">
    <property type="match status" value="1"/>
</dbReference>
<dbReference type="AlphaFoldDB" id="A0A2A9M9M4"/>
<dbReference type="VEuPathDB" id="ToxoDB:BESB_066320"/>
<dbReference type="EMBL" id="NWUJ01000006">
    <property type="protein sequence ID" value="PFH34599.1"/>
    <property type="molecule type" value="Genomic_DNA"/>
</dbReference>
<proteinExistence type="predicted"/>
<dbReference type="SUPFAM" id="SSF49879">
    <property type="entry name" value="SMAD/FHA domain"/>
    <property type="match status" value="1"/>
</dbReference>
<dbReference type="SMART" id="SM00744">
    <property type="entry name" value="RINGv"/>
    <property type="match status" value="1"/>
</dbReference>
<feature type="region of interest" description="Disordered" evidence="4">
    <location>
        <begin position="75"/>
        <end position="184"/>
    </location>
</feature>